<keyword evidence="7" id="KW-0653">Protein transport</keyword>
<dbReference type="GO" id="GO:0098797">
    <property type="term" value="C:plasma membrane protein complex"/>
    <property type="evidence" value="ECO:0007669"/>
    <property type="project" value="TreeGrafter"/>
</dbReference>
<keyword evidence="5" id="KW-0997">Cell inner membrane</keyword>
<feature type="compositionally biased region" description="Basic residues" evidence="10">
    <location>
        <begin position="93"/>
        <end position="102"/>
    </location>
</feature>
<dbReference type="Gene3D" id="3.30.1150.10">
    <property type="match status" value="1"/>
</dbReference>
<feature type="compositionally biased region" description="Polar residues" evidence="10">
    <location>
        <begin position="1"/>
        <end position="18"/>
    </location>
</feature>
<gene>
    <name evidence="13" type="ORF">METZ01_LOCUS136609</name>
</gene>
<evidence type="ECO:0000256" key="5">
    <source>
        <dbReference type="ARBA" id="ARBA00022519"/>
    </source>
</evidence>
<evidence type="ECO:0000256" key="6">
    <source>
        <dbReference type="ARBA" id="ARBA00022692"/>
    </source>
</evidence>
<evidence type="ECO:0000256" key="8">
    <source>
        <dbReference type="ARBA" id="ARBA00022989"/>
    </source>
</evidence>
<dbReference type="GO" id="GO:0015031">
    <property type="term" value="P:protein transport"/>
    <property type="evidence" value="ECO:0007669"/>
    <property type="project" value="UniProtKB-KW"/>
</dbReference>
<evidence type="ECO:0000256" key="2">
    <source>
        <dbReference type="ARBA" id="ARBA00006555"/>
    </source>
</evidence>
<dbReference type="InterPro" id="IPR051045">
    <property type="entry name" value="TonB-dependent_transducer"/>
</dbReference>
<organism evidence="13">
    <name type="scientific">marine metagenome</name>
    <dbReference type="NCBI Taxonomy" id="408172"/>
    <lineage>
        <taxon>unclassified sequences</taxon>
        <taxon>metagenomes</taxon>
        <taxon>ecological metagenomes</taxon>
    </lineage>
</organism>
<keyword evidence="3" id="KW-0813">Transport</keyword>
<dbReference type="NCBIfam" id="TIGR01352">
    <property type="entry name" value="tonB_Cterm"/>
    <property type="match status" value="1"/>
</dbReference>
<keyword evidence="9 11" id="KW-0472">Membrane</keyword>
<evidence type="ECO:0000256" key="1">
    <source>
        <dbReference type="ARBA" id="ARBA00004383"/>
    </source>
</evidence>
<comment type="similarity">
    <text evidence="2">Belongs to the TonB family.</text>
</comment>
<reference evidence="13" key="1">
    <citation type="submission" date="2018-05" db="EMBL/GenBank/DDBJ databases">
        <authorList>
            <person name="Lanie J.A."/>
            <person name="Ng W.-L."/>
            <person name="Kazmierczak K.M."/>
            <person name="Andrzejewski T.M."/>
            <person name="Davidsen T.M."/>
            <person name="Wayne K.J."/>
            <person name="Tettelin H."/>
            <person name="Glass J.I."/>
            <person name="Rusch D."/>
            <person name="Podicherti R."/>
            <person name="Tsui H.-C.T."/>
            <person name="Winkler M.E."/>
        </authorList>
    </citation>
    <scope>NUCLEOTIDE SEQUENCE</scope>
</reference>
<dbReference type="InterPro" id="IPR006260">
    <property type="entry name" value="TonB/TolA_C"/>
</dbReference>
<keyword evidence="8 11" id="KW-1133">Transmembrane helix</keyword>
<feature type="region of interest" description="Disordered" evidence="10">
    <location>
        <begin position="84"/>
        <end position="116"/>
    </location>
</feature>
<proteinExistence type="inferred from homology"/>
<dbReference type="PANTHER" id="PTHR33446">
    <property type="entry name" value="PROTEIN TONB-RELATED"/>
    <property type="match status" value="1"/>
</dbReference>
<accession>A0A381Z3A4</accession>
<dbReference type="GO" id="GO:0031992">
    <property type="term" value="F:energy transducer activity"/>
    <property type="evidence" value="ECO:0007669"/>
    <property type="project" value="InterPro"/>
</dbReference>
<evidence type="ECO:0000256" key="7">
    <source>
        <dbReference type="ARBA" id="ARBA00022927"/>
    </source>
</evidence>
<dbReference type="GO" id="GO:0015891">
    <property type="term" value="P:siderophore transport"/>
    <property type="evidence" value="ECO:0007669"/>
    <property type="project" value="InterPro"/>
</dbReference>
<dbReference type="PRINTS" id="PR01374">
    <property type="entry name" value="TONBPROTEIN"/>
</dbReference>
<dbReference type="PANTHER" id="PTHR33446:SF2">
    <property type="entry name" value="PROTEIN TONB"/>
    <property type="match status" value="1"/>
</dbReference>
<dbReference type="Pfam" id="PF03544">
    <property type="entry name" value="TonB_C"/>
    <property type="match status" value="1"/>
</dbReference>
<comment type="subcellular location">
    <subcellularLocation>
        <location evidence="1">Cell inner membrane</location>
        <topology evidence="1">Single-pass membrane protein</topology>
        <orientation evidence="1">Periplasmic side</orientation>
    </subcellularLocation>
</comment>
<evidence type="ECO:0000256" key="3">
    <source>
        <dbReference type="ARBA" id="ARBA00022448"/>
    </source>
</evidence>
<feature type="domain" description="TonB C-terminal" evidence="12">
    <location>
        <begin position="158"/>
        <end position="248"/>
    </location>
</feature>
<sequence>MAEQNQTGEIQVSSQGQEGVQDEFWQETAAMSMADADADKQSMKVAWIGALIFHFLLFITVFPSMGGVTFEAEERQAVVIKRYKPPTPPKEQPKKKVVKKTASRVPIPDPTPDEPEPIVAEEVEYIEETEVPIDADFVVGMPTGGPPVIDTGPMRVGGEVQEPEKIHHVNPEYPELARRARVEGFVVLQAIIDKQGNVSELEILRGLGLGLDVAAQEAVAQWKYTPTFYNGRPVDVILTVTVVFQLVK</sequence>
<evidence type="ECO:0000313" key="13">
    <source>
        <dbReference type="EMBL" id="SVA83755.1"/>
    </source>
</evidence>
<evidence type="ECO:0000256" key="4">
    <source>
        <dbReference type="ARBA" id="ARBA00022475"/>
    </source>
</evidence>
<evidence type="ECO:0000256" key="10">
    <source>
        <dbReference type="SAM" id="MobiDB-lite"/>
    </source>
</evidence>
<dbReference type="PROSITE" id="PS52015">
    <property type="entry name" value="TONB_CTD"/>
    <property type="match status" value="1"/>
</dbReference>
<dbReference type="GO" id="GO:0055085">
    <property type="term" value="P:transmembrane transport"/>
    <property type="evidence" value="ECO:0007669"/>
    <property type="project" value="InterPro"/>
</dbReference>
<dbReference type="AlphaFoldDB" id="A0A381Z3A4"/>
<dbReference type="GO" id="GO:0030288">
    <property type="term" value="C:outer membrane-bounded periplasmic space"/>
    <property type="evidence" value="ECO:0007669"/>
    <property type="project" value="InterPro"/>
</dbReference>
<dbReference type="InterPro" id="IPR037682">
    <property type="entry name" value="TonB_C"/>
</dbReference>
<evidence type="ECO:0000259" key="12">
    <source>
        <dbReference type="PROSITE" id="PS52015"/>
    </source>
</evidence>
<keyword evidence="4" id="KW-1003">Cell membrane</keyword>
<feature type="region of interest" description="Disordered" evidence="10">
    <location>
        <begin position="1"/>
        <end position="20"/>
    </location>
</feature>
<evidence type="ECO:0000256" key="11">
    <source>
        <dbReference type="SAM" id="Phobius"/>
    </source>
</evidence>
<dbReference type="SUPFAM" id="SSF74653">
    <property type="entry name" value="TolA/TonB C-terminal domain"/>
    <property type="match status" value="1"/>
</dbReference>
<keyword evidence="6 11" id="KW-0812">Transmembrane</keyword>
<dbReference type="InterPro" id="IPR003538">
    <property type="entry name" value="TonB"/>
</dbReference>
<evidence type="ECO:0000256" key="9">
    <source>
        <dbReference type="ARBA" id="ARBA00023136"/>
    </source>
</evidence>
<feature type="transmembrane region" description="Helical" evidence="11">
    <location>
        <begin position="45"/>
        <end position="65"/>
    </location>
</feature>
<dbReference type="EMBL" id="UINC01019797">
    <property type="protein sequence ID" value="SVA83755.1"/>
    <property type="molecule type" value="Genomic_DNA"/>
</dbReference>
<name>A0A381Z3A4_9ZZZZ</name>
<protein>
    <recommendedName>
        <fullName evidence="12">TonB C-terminal domain-containing protein</fullName>
    </recommendedName>
</protein>